<gene>
    <name evidence="5" type="ORF">GA0061100_102224</name>
</gene>
<dbReference type="Gene3D" id="2.60.40.200">
    <property type="entry name" value="Superoxide dismutase, copper/zinc binding domain"/>
    <property type="match status" value="1"/>
</dbReference>
<dbReference type="GO" id="GO:0004784">
    <property type="term" value="F:superoxide dismutase activity"/>
    <property type="evidence" value="ECO:0007669"/>
    <property type="project" value="UniProtKB-EC"/>
</dbReference>
<protein>
    <recommendedName>
        <fullName evidence="2">Superoxide dismutase [Cu-Zn]</fullName>
        <ecNumber evidence="2">1.15.1.1</ecNumber>
    </recommendedName>
</protein>
<dbReference type="OrthoDB" id="5431326at2"/>
<dbReference type="EC" id="1.15.1.1" evidence="2"/>
<dbReference type="Proteomes" id="UP000186228">
    <property type="component" value="Unassembled WGS sequence"/>
</dbReference>
<dbReference type="GO" id="GO:0005507">
    <property type="term" value="F:copper ion binding"/>
    <property type="evidence" value="ECO:0007669"/>
    <property type="project" value="InterPro"/>
</dbReference>
<feature type="chain" id="PRO_5008683130" description="Superoxide dismutase [Cu-Zn]" evidence="3">
    <location>
        <begin position="21"/>
        <end position="170"/>
    </location>
</feature>
<dbReference type="RefSeq" id="WP_075852126.1">
    <property type="nucleotide sequence ID" value="NZ_FMAC01000002.1"/>
</dbReference>
<keyword evidence="6" id="KW-1185">Reference proteome</keyword>
<keyword evidence="2" id="KW-0560">Oxidoreductase</keyword>
<evidence type="ECO:0000256" key="3">
    <source>
        <dbReference type="SAM" id="SignalP"/>
    </source>
</evidence>
<organism evidence="5 6">
    <name type="scientific">Rhizobium hainanense</name>
    <dbReference type="NCBI Taxonomy" id="52131"/>
    <lineage>
        <taxon>Bacteria</taxon>
        <taxon>Pseudomonadati</taxon>
        <taxon>Pseudomonadota</taxon>
        <taxon>Alphaproteobacteria</taxon>
        <taxon>Hyphomicrobiales</taxon>
        <taxon>Rhizobiaceae</taxon>
        <taxon>Rhizobium/Agrobacterium group</taxon>
        <taxon>Rhizobium</taxon>
    </lineage>
</organism>
<dbReference type="PROSITE" id="PS00332">
    <property type="entry name" value="SOD_CU_ZN_2"/>
    <property type="match status" value="1"/>
</dbReference>
<accession>A0A1C3UH63</accession>
<dbReference type="InterPro" id="IPR036423">
    <property type="entry name" value="SOD-like_Cu/Zn_dom_sf"/>
</dbReference>
<comment type="cofactor">
    <cofactor evidence="2">
        <name>Zn(2+)</name>
        <dbReference type="ChEBI" id="CHEBI:29105"/>
    </cofactor>
    <text evidence="2">Binds 1 zinc ion per subunit.</text>
</comment>
<evidence type="ECO:0000256" key="1">
    <source>
        <dbReference type="ARBA" id="ARBA00010457"/>
    </source>
</evidence>
<proteinExistence type="inferred from homology"/>
<comment type="function">
    <text evidence="2">Destroys radicals which are normally produced within the cells and which are toxic to biological systems.</text>
</comment>
<evidence type="ECO:0000313" key="6">
    <source>
        <dbReference type="Proteomes" id="UP000186228"/>
    </source>
</evidence>
<evidence type="ECO:0000313" key="5">
    <source>
        <dbReference type="EMBL" id="SCB14812.1"/>
    </source>
</evidence>
<comment type="similarity">
    <text evidence="1 2">Belongs to the Cu-Zn superoxide dismutase family.</text>
</comment>
<sequence length="170" mass="18025">MNRMMIAAILALAVSAPAVAQTQSQNTATADFVGLDGKQAGRATLTEGKRGVLIEMEVSGMPANRWVAFHIHENSTCDHTHGFESAGGHFNPTKAEHGFLAANGPHAGDMPNQYVDQDGKLRAQVFNGMVSLNGKNGIRGRTLMIHADSDDYRSQPVGGAGKRLACAVIQ</sequence>
<dbReference type="EMBL" id="FMAC01000002">
    <property type="protein sequence ID" value="SCB14812.1"/>
    <property type="molecule type" value="Genomic_DNA"/>
</dbReference>
<evidence type="ECO:0000259" key="4">
    <source>
        <dbReference type="Pfam" id="PF00080"/>
    </source>
</evidence>
<keyword evidence="2" id="KW-0479">Metal-binding</keyword>
<evidence type="ECO:0000256" key="2">
    <source>
        <dbReference type="RuleBase" id="RU000393"/>
    </source>
</evidence>
<dbReference type="STRING" id="52131.GA0061100_102224"/>
<comment type="cofactor">
    <cofactor evidence="2">
        <name>Cu cation</name>
        <dbReference type="ChEBI" id="CHEBI:23378"/>
    </cofactor>
    <text evidence="2">Binds 1 copper ion per subunit.</text>
</comment>
<keyword evidence="3" id="KW-0732">Signal</keyword>
<dbReference type="InterPro" id="IPR024134">
    <property type="entry name" value="SOD_Cu/Zn_/chaperone"/>
</dbReference>
<feature type="signal peptide" evidence="3">
    <location>
        <begin position="1"/>
        <end position="20"/>
    </location>
</feature>
<dbReference type="InterPro" id="IPR018152">
    <property type="entry name" value="SOD_Cu/Zn_BS"/>
</dbReference>
<comment type="catalytic activity">
    <reaction evidence="2">
        <text>2 superoxide + 2 H(+) = H2O2 + O2</text>
        <dbReference type="Rhea" id="RHEA:20696"/>
        <dbReference type="ChEBI" id="CHEBI:15378"/>
        <dbReference type="ChEBI" id="CHEBI:15379"/>
        <dbReference type="ChEBI" id="CHEBI:16240"/>
        <dbReference type="ChEBI" id="CHEBI:18421"/>
        <dbReference type="EC" id="1.15.1.1"/>
    </reaction>
</comment>
<dbReference type="PRINTS" id="PR00068">
    <property type="entry name" value="CUZNDISMTASE"/>
</dbReference>
<keyword evidence="2" id="KW-0862">Zinc</keyword>
<reference evidence="6" key="1">
    <citation type="submission" date="2016-08" db="EMBL/GenBank/DDBJ databases">
        <authorList>
            <person name="Varghese N."/>
            <person name="Submissions Spin"/>
        </authorList>
    </citation>
    <scope>NUCLEOTIDE SEQUENCE [LARGE SCALE GENOMIC DNA]</scope>
    <source>
        <strain evidence="6">CCBAU 57015</strain>
    </source>
</reference>
<dbReference type="CDD" id="cd00305">
    <property type="entry name" value="Cu-Zn_Superoxide_Dismutase"/>
    <property type="match status" value="1"/>
</dbReference>
<dbReference type="Pfam" id="PF00080">
    <property type="entry name" value="Sod_Cu"/>
    <property type="match status" value="1"/>
</dbReference>
<dbReference type="PANTHER" id="PTHR10003">
    <property type="entry name" value="SUPEROXIDE DISMUTASE CU-ZN -RELATED"/>
    <property type="match status" value="1"/>
</dbReference>
<feature type="domain" description="Superoxide dismutase copper/zinc binding" evidence="4">
    <location>
        <begin position="41"/>
        <end position="169"/>
    </location>
</feature>
<dbReference type="InterPro" id="IPR001424">
    <property type="entry name" value="SOD_Cu_Zn_dom"/>
</dbReference>
<dbReference type="AlphaFoldDB" id="A0A1C3UH63"/>
<dbReference type="SUPFAM" id="SSF49329">
    <property type="entry name" value="Cu,Zn superoxide dismutase-like"/>
    <property type="match status" value="1"/>
</dbReference>
<keyword evidence="2" id="KW-0186">Copper</keyword>
<name>A0A1C3UH63_9HYPH</name>